<comment type="subcellular location">
    <subcellularLocation>
        <location evidence="1">Golgi apparatus membrane</location>
        <topology evidence="1">Peripheral membrane protein</topology>
    </subcellularLocation>
</comment>
<evidence type="ECO:0000256" key="5">
    <source>
        <dbReference type="ARBA" id="ARBA00022927"/>
    </source>
</evidence>
<dbReference type="Pfam" id="PF12022">
    <property type="entry name" value="COG2_C"/>
    <property type="match status" value="1"/>
</dbReference>
<evidence type="ECO:0000256" key="6">
    <source>
        <dbReference type="ARBA" id="ARBA00023034"/>
    </source>
</evidence>
<feature type="domain" description="COG complex component COG2 C-terminal" evidence="11">
    <location>
        <begin position="546"/>
        <end position="886"/>
    </location>
</feature>
<evidence type="ECO:0000256" key="4">
    <source>
        <dbReference type="ARBA" id="ARBA00022448"/>
    </source>
</evidence>
<dbReference type="AlphaFoldDB" id="A0AAW0F9X0"/>
<evidence type="ECO:0000313" key="12">
    <source>
        <dbReference type="EMBL" id="KAK7676851.1"/>
    </source>
</evidence>
<keyword evidence="6" id="KW-0333">Golgi apparatus</keyword>
<evidence type="ECO:0000256" key="7">
    <source>
        <dbReference type="ARBA" id="ARBA00023136"/>
    </source>
</evidence>
<dbReference type="Proteomes" id="UP001385951">
    <property type="component" value="Unassembled WGS sequence"/>
</dbReference>
<feature type="compositionally biased region" description="Basic and acidic residues" evidence="9">
    <location>
        <begin position="12"/>
        <end position="29"/>
    </location>
</feature>
<gene>
    <name evidence="12" type="ORF">QCA50_020187</name>
</gene>
<organism evidence="12 13">
    <name type="scientific">Cerrena zonata</name>
    <dbReference type="NCBI Taxonomy" id="2478898"/>
    <lineage>
        <taxon>Eukaryota</taxon>
        <taxon>Fungi</taxon>
        <taxon>Dikarya</taxon>
        <taxon>Basidiomycota</taxon>
        <taxon>Agaricomycotina</taxon>
        <taxon>Agaricomycetes</taxon>
        <taxon>Polyporales</taxon>
        <taxon>Cerrenaceae</taxon>
        <taxon>Cerrena</taxon>
    </lineage>
</organism>
<sequence>MPSTTQASSSRDPLELERLAEELEERELRSPNAQSPQEYQDHTLPAWTPLAHNNPLLSSETFNVEEFLLSRSYTSLPDMRTELRDYLAVLKEELVKLINDDYEAFISLSTDLRGEGTRLEKLKFPLEGLRSEVITSRKELQQIQDAVQLKLQKRSLLREEKAFLHLLLKISESVTRLESLLLIAAPSEDEQHSTDFSVGNLKGSSRGGQHEEDDRSRTNRAKHLSRVAAEYTQLLYHVNKAKNNNCAFVDECQWRIDRIRSTLSSDLDHLFSVTLKTLTRGKDHKPSSEAEKAKLMTDVSECLRTYDSLGLWRDAEEVLRRDVVHDFVKKTIHPSSLTAPHSPIMPHTPFPPTRHPSNNTTPRPPDTSSLPLRTPYTPYTAFASKQNPFEMSFEAGGVSAAHAHLLDDSDDPLAGLYNQILKFTERDLKRIMEVGEKVCVKPVLGQSHSKGQLLGLGSLTVGKSPIHASGEKEDKFEIMANVIWAEFGKAIMEELGHVVFAVGKPDEFRRHHETTQAFIRSLEFLAPSVQAIEAMRSHPIYGAFERRWQLPVYFQLRWKEIVTKLEEALASNTLERVSGKAPFATAQGVASWDAINACWSAQVFIPDLGHRFWKLTLQILSRYRSWMENSLPNIDASFRSAGTGTGIERRGQASAGPGSAISRTGTPTIPTEAAPPESVAADEALVAQLAISITDLKAMEGQMWKLWREELSMMLPDTSAVSEGESEGLEDALRHTLSRILSIIPPLSGQIIHILSRRGCDALLPMRSIPSQFRAMSSSKRLPTEPSHFVSLIFRPLKAFFGIGSVDGPATVLKEELLISYAEEVFEAVAQRYIYFLNAMKKTEVSLRRLKKGRTSTFSLFGSGSGNNDDGKGDEEKIRAQMILDVLAFGKDAASLGVAIEDSATYRSLRDLAHSSLAEES</sequence>
<dbReference type="InterPro" id="IPR009316">
    <property type="entry name" value="COG2"/>
</dbReference>
<keyword evidence="13" id="KW-1185">Reference proteome</keyword>
<feature type="compositionally biased region" description="Polar residues" evidence="9">
    <location>
        <begin position="1"/>
        <end position="11"/>
    </location>
</feature>
<feature type="compositionally biased region" description="Polar residues" evidence="9">
    <location>
        <begin position="355"/>
        <end position="371"/>
    </location>
</feature>
<protein>
    <recommendedName>
        <fullName evidence="3">Conserved oligomeric Golgi complex subunit 2</fullName>
    </recommendedName>
    <alternativeName>
        <fullName evidence="8">Component of oligomeric Golgi complex 2</fullName>
    </alternativeName>
</protein>
<dbReference type="InterPro" id="IPR024603">
    <property type="entry name" value="COG_complex_COG2_C"/>
</dbReference>
<evidence type="ECO:0000256" key="1">
    <source>
        <dbReference type="ARBA" id="ARBA00004395"/>
    </source>
</evidence>
<keyword evidence="5" id="KW-0653">Protein transport</keyword>
<dbReference type="GO" id="GO:0006891">
    <property type="term" value="P:intra-Golgi vesicle-mediated transport"/>
    <property type="evidence" value="ECO:0007669"/>
    <property type="project" value="TreeGrafter"/>
</dbReference>
<dbReference type="PANTHER" id="PTHR12961:SF0">
    <property type="entry name" value="CONSERVED OLIGOMERIC GOLGI COMPLEX SUBUNIT 2"/>
    <property type="match status" value="1"/>
</dbReference>
<dbReference type="Pfam" id="PF06148">
    <property type="entry name" value="COG2_N"/>
    <property type="match status" value="1"/>
</dbReference>
<proteinExistence type="inferred from homology"/>
<dbReference type="GO" id="GO:0017119">
    <property type="term" value="C:Golgi transport complex"/>
    <property type="evidence" value="ECO:0007669"/>
    <property type="project" value="TreeGrafter"/>
</dbReference>
<feature type="region of interest" description="Disordered" evidence="9">
    <location>
        <begin position="1"/>
        <end position="40"/>
    </location>
</feature>
<feature type="compositionally biased region" description="Low complexity" evidence="9">
    <location>
        <begin position="664"/>
        <end position="677"/>
    </location>
</feature>
<dbReference type="GO" id="GO:0015031">
    <property type="term" value="P:protein transport"/>
    <property type="evidence" value="ECO:0007669"/>
    <property type="project" value="UniProtKB-KW"/>
</dbReference>
<dbReference type="PANTHER" id="PTHR12961">
    <property type="entry name" value="CONSERVED OLIGOMERIC GOLGI COMPLEX COMPONENT 2"/>
    <property type="match status" value="1"/>
</dbReference>
<dbReference type="GO" id="GO:0000139">
    <property type="term" value="C:Golgi membrane"/>
    <property type="evidence" value="ECO:0007669"/>
    <property type="project" value="UniProtKB-SubCell"/>
</dbReference>
<evidence type="ECO:0000259" key="11">
    <source>
        <dbReference type="Pfam" id="PF12022"/>
    </source>
</evidence>
<evidence type="ECO:0000313" key="13">
    <source>
        <dbReference type="Proteomes" id="UP001385951"/>
    </source>
</evidence>
<evidence type="ECO:0000256" key="2">
    <source>
        <dbReference type="ARBA" id="ARBA00007603"/>
    </source>
</evidence>
<name>A0AAW0F9X0_9APHY</name>
<feature type="region of interest" description="Disordered" evidence="9">
    <location>
        <begin position="645"/>
        <end position="677"/>
    </location>
</feature>
<evidence type="ECO:0000256" key="3">
    <source>
        <dbReference type="ARBA" id="ARBA00020977"/>
    </source>
</evidence>
<keyword evidence="4" id="KW-0813">Transport</keyword>
<feature type="region of interest" description="Disordered" evidence="9">
    <location>
        <begin position="192"/>
        <end position="221"/>
    </location>
</feature>
<dbReference type="EMBL" id="JASBNA010000102">
    <property type="protein sequence ID" value="KAK7676851.1"/>
    <property type="molecule type" value="Genomic_DNA"/>
</dbReference>
<feature type="compositionally biased region" description="Basic and acidic residues" evidence="9">
    <location>
        <begin position="208"/>
        <end position="217"/>
    </location>
</feature>
<comment type="similarity">
    <text evidence="2">Belongs to the COG2 family.</text>
</comment>
<dbReference type="InterPro" id="IPR024602">
    <property type="entry name" value="COG_su2_N"/>
</dbReference>
<reference evidence="12 13" key="1">
    <citation type="submission" date="2022-09" db="EMBL/GenBank/DDBJ databases">
        <authorList>
            <person name="Palmer J.M."/>
        </authorList>
    </citation>
    <scope>NUCLEOTIDE SEQUENCE [LARGE SCALE GENOMIC DNA]</scope>
    <source>
        <strain evidence="12 13">DSM 7382</strain>
    </source>
</reference>
<evidence type="ECO:0000259" key="10">
    <source>
        <dbReference type="Pfam" id="PF06148"/>
    </source>
</evidence>
<feature type="region of interest" description="Disordered" evidence="9">
    <location>
        <begin position="335"/>
        <end position="373"/>
    </location>
</feature>
<evidence type="ECO:0000256" key="9">
    <source>
        <dbReference type="SAM" id="MobiDB-lite"/>
    </source>
</evidence>
<feature type="domain" description="Conserved oligomeric Golgi complex subunit 2 N-terminal" evidence="10">
    <location>
        <begin position="53"/>
        <end position="122"/>
    </location>
</feature>
<accession>A0AAW0F9X0</accession>
<evidence type="ECO:0000256" key="8">
    <source>
        <dbReference type="ARBA" id="ARBA00031344"/>
    </source>
</evidence>
<keyword evidence="7" id="KW-0472">Membrane</keyword>
<dbReference type="GO" id="GO:0007030">
    <property type="term" value="P:Golgi organization"/>
    <property type="evidence" value="ECO:0007669"/>
    <property type="project" value="InterPro"/>
</dbReference>
<comment type="caution">
    <text evidence="12">The sequence shown here is derived from an EMBL/GenBank/DDBJ whole genome shotgun (WGS) entry which is preliminary data.</text>
</comment>